<dbReference type="InterPro" id="IPR006426">
    <property type="entry name" value="Asn_synth_AEB"/>
</dbReference>
<dbReference type="PANTHER" id="PTHR43284:SF1">
    <property type="entry name" value="ASPARAGINE SYNTHETASE"/>
    <property type="match status" value="1"/>
</dbReference>
<dbReference type="Pfam" id="PF00733">
    <property type="entry name" value="Asn_synthase"/>
    <property type="match status" value="1"/>
</dbReference>
<evidence type="ECO:0000256" key="1">
    <source>
        <dbReference type="ARBA" id="ARBA00005752"/>
    </source>
</evidence>
<dbReference type="InterPro" id="IPR017932">
    <property type="entry name" value="GATase_2_dom"/>
</dbReference>
<keyword evidence="3" id="KW-0067">ATP-binding</keyword>
<name>A0A6H1ZTQ6_9ZZZZ</name>
<sequence length="617" mass="72173">MCRSFSYRGPDDEGVLIAPPIGLGHRRLSIIDLSPAGNQPMCNEDGTIWLVFNGEIYDFERLRQRLKSRGHRLKSRTDCETIIHLYEDEGVECLKELNGMFAFALWDSPRQILWLVRDRLGIKPLIYWWDGRRLVFASEIKAILCDPEVRKEIDGEAFDLYLTLNYVPAPWTIFKNIRKLEPGSYLLAKKGEISVETYWDLPLKTEDGEDYPAEDLYEQHRGDPSRQLRLLLEEAVKRRLIADVPLGAFLSGGIDSSIIVSLMARNSGQPVKTFSIGYKDLPYFDETRYAREVAELYHTEHHEFKLGYRDLLDVFPTVLQNLDEPFADSSIIPTYIVSRETKKHVTVALSGDGGDELFAGYRMYLGEYWSRYYSKIPLFLRDGLLAPIISALPDARDKPGLEAIRRIKKFVRGMNSSFPERFCAWREIFPLTMREALLKEPPGQDLYLHLIHKMFEKEADRFPGDILNLMLFLDIKGLLPGDMLNKVDRMSMLNSLEVRVPFLDYTLVEFVFRLRGDMKLKGRNRKFILMQTFKDLLPPSLLKRPKWGFEIPIGAWLRNDLKFLIDEYLTEDLIKRQGLFHFKFIRDLISQHMNNRRDTSWQLWNLIVFQHWYKTYL</sequence>
<dbReference type="PIRSF" id="PIRSF001589">
    <property type="entry name" value="Asn_synthetase_glu-h"/>
    <property type="match status" value="1"/>
</dbReference>
<dbReference type="AlphaFoldDB" id="A0A6H1ZTQ6"/>
<evidence type="ECO:0000256" key="3">
    <source>
        <dbReference type="ARBA" id="ARBA00022840"/>
    </source>
</evidence>
<dbReference type="InterPro" id="IPR051786">
    <property type="entry name" value="ASN_synthetase/amidase"/>
</dbReference>
<dbReference type="Gene3D" id="3.40.50.620">
    <property type="entry name" value="HUPs"/>
    <property type="match status" value="1"/>
</dbReference>
<comment type="similarity">
    <text evidence="1">Belongs to the asparagine synthetase family.</text>
</comment>
<evidence type="ECO:0000259" key="5">
    <source>
        <dbReference type="PROSITE" id="PS51278"/>
    </source>
</evidence>
<dbReference type="InterPro" id="IPR001962">
    <property type="entry name" value="Asn_synthase"/>
</dbReference>
<evidence type="ECO:0000313" key="6">
    <source>
        <dbReference type="EMBL" id="QJA50859.1"/>
    </source>
</evidence>
<dbReference type="InterPro" id="IPR014729">
    <property type="entry name" value="Rossmann-like_a/b/a_fold"/>
</dbReference>
<protein>
    <submittedName>
        <fullName evidence="6">Putative asparagine synthase</fullName>
    </submittedName>
</protein>
<dbReference type="GO" id="GO:0004066">
    <property type="term" value="F:asparagine synthase (glutamine-hydrolyzing) activity"/>
    <property type="evidence" value="ECO:0007669"/>
    <property type="project" value="InterPro"/>
</dbReference>
<reference evidence="6" key="1">
    <citation type="submission" date="2020-03" db="EMBL/GenBank/DDBJ databases">
        <title>The deep terrestrial virosphere.</title>
        <authorList>
            <person name="Holmfeldt K."/>
            <person name="Nilsson E."/>
            <person name="Simone D."/>
            <person name="Lopez-Fernandez M."/>
            <person name="Wu X."/>
            <person name="de Brujin I."/>
            <person name="Lundin D."/>
            <person name="Andersson A."/>
            <person name="Bertilsson S."/>
            <person name="Dopson M."/>
        </authorList>
    </citation>
    <scope>NUCLEOTIDE SEQUENCE</scope>
    <source>
        <strain evidence="6">TM448A01913</strain>
    </source>
</reference>
<dbReference type="CDD" id="cd01991">
    <property type="entry name" value="Asn_synthase_B_C"/>
    <property type="match status" value="1"/>
</dbReference>
<organism evidence="6">
    <name type="scientific">viral metagenome</name>
    <dbReference type="NCBI Taxonomy" id="1070528"/>
    <lineage>
        <taxon>unclassified sequences</taxon>
        <taxon>metagenomes</taxon>
        <taxon>organismal metagenomes</taxon>
    </lineage>
</organism>
<keyword evidence="2" id="KW-0547">Nucleotide-binding</keyword>
<dbReference type="NCBIfam" id="TIGR01536">
    <property type="entry name" value="asn_synth_AEB"/>
    <property type="match status" value="1"/>
</dbReference>
<dbReference type="InterPro" id="IPR033738">
    <property type="entry name" value="AsnB_N"/>
</dbReference>
<dbReference type="InterPro" id="IPR029055">
    <property type="entry name" value="Ntn_hydrolases_N"/>
</dbReference>
<accession>A0A6H1ZTQ6</accession>
<dbReference type="SUPFAM" id="SSF56235">
    <property type="entry name" value="N-terminal nucleophile aminohydrolases (Ntn hydrolases)"/>
    <property type="match status" value="1"/>
</dbReference>
<feature type="domain" description="Glutamine amidotransferase type-2" evidence="5">
    <location>
        <begin position="1"/>
        <end position="191"/>
    </location>
</feature>
<dbReference type="GO" id="GO:0005524">
    <property type="term" value="F:ATP binding"/>
    <property type="evidence" value="ECO:0007669"/>
    <property type="project" value="UniProtKB-KW"/>
</dbReference>
<dbReference type="CDD" id="cd00712">
    <property type="entry name" value="AsnB"/>
    <property type="match status" value="1"/>
</dbReference>
<evidence type="ECO:0000256" key="2">
    <source>
        <dbReference type="ARBA" id="ARBA00022741"/>
    </source>
</evidence>
<keyword evidence="4" id="KW-0315">Glutamine amidotransferase</keyword>
<evidence type="ECO:0000256" key="4">
    <source>
        <dbReference type="ARBA" id="ARBA00022962"/>
    </source>
</evidence>
<dbReference type="SUPFAM" id="SSF52402">
    <property type="entry name" value="Adenine nucleotide alpha hydrolases-like"/>
    <property type="match status" value="1"/>
</dbReference>
<proteinExistence type="inferred from homology"/>
<dbReference type="GO" id="GO:0006529">
    <property type="term" value="P:asparagine biosynthetic process"/>
    <property type="evidence" value="ECO:0007669"/>
    <property type="project" value="InterPro"/>
</dbReference>
<dbReference type="EMBL" id="MT144221">
    <property type="protein sequence ID" value="QJA50859.1"/>
    <property type="molecule type" value="Genomic_DNA"/>
</dbReference>
<gene>
    <name evidence="6" type="ORF">TM448A01913_0014</name>
</gene>
<dbReference type="Pfam" id="PF13537">
    <property type="entry name" value="GATase_7"/>
    <property type="match status" value="1"/>
</dbReference>
<dbReference type="PROSITE" id="PS51278">
    <property type="entry name" value="GATASE_TYPE_2"/>
    <property type="match status" value="1"/>
</dbReference>
<dbReference type="GO" id="GO:0005829">
    <property type="term" value="C:cytosol"/>
    <property type="evidence" value="ECO:0007669"/>
    <property type="project" value="TreeGrafter"/>
</dbReference>
<dbReference type="PANTHER" id="PTHR43284">
    <property type="entry name" value="ASPARAGINE SYNTHETASE (GLUTAMINE-HYDROLYZING)"/>
    <property type="match status" value="1"/>
</dbReference>
<dbReference type="Gene3D" id="3.60.20.10">
    <property type="entry name" value="Glutamine Phosphoribosylpyrophosphate, subunit 1, domain 1"/>
    <property type="match status" value="1"/>
</dbReference>